<protein>
    <submittedName>
        <fullName evidence="1">Uncharacterized protein</fullName>
    </submittedName>
</protein>
<dbReference type="EMBL" id="UGCD01000002">
    <property type="protein sequence ID" value="STI18088.1"/>
    <property type="molecule type" value="Genomic_DNA"/>
</dbReference>
<gene>
    <name evidence="1" type="ORF">NCTC10865_03410</name>
</gene>
<dbReference type="Proteomes" id="UP000254159">
    <property type="component" value="Unassembled WGS sequence"/>
</dbReference>
<evidence type="ECO:0000313" key="1">
    <source>
        <dbReference type="EMBL" id="STI18088.1"/>
    </source>
</evidence>
<accession>A0A376RJ90</accession>
<name>A0A376RJ90_ECOLX</name>
<dbReference type="AlphaFoldDB" id="A0A376RJ90"/>
<sequence>MASPSANYLPHHRAVGDVRADIRVRLLLYGGVERLSVCVDLPLQRQQFHLTGGPERAVQYARLHLGTDDGGLTGDRIAGGDMYALSERFIKSGLTAGGVKG</sequence>
<reference evidence="1 2" key="1">
    <citation type="submission" date="2018-06" db="EMBL/GenBank/DDBJ databases">
        <authorList>
            <consortium name="Pathogen Informatics"/>
            <person name="Doyle S."/>
        </authorList>
    </citation>
    <scope>NUCLEOTIDE SEQUENCE [LARGE SCALE GENOMIC DNA]</scope>
    <source>
        <strain evidence="1 2">NCTC10865</strain>
    </source>
</reference>
<proteinExistence type="predicted"/>
<evidence type="ECO:0000313" key="2">
    <source>
        <dbReference type="Proteomes" id="UP000254159"/>
    </source>
</evidence>
<organism evidence="1 2">
    <name type="scientific">Escherichia coli</name>
    <dbReference type="NCBI Taxonomy" id="562"/>
    <lineage>
        <taxon>Bacteria</taxon>
        <taxon>Pseudomonadati</taxon>
        <taxon>Pseudomonadota</taxon>
        <taxon>Gammaproteobacteria</taxon>
        <taxon>Enterobacterales</taxon>
        <taxon>Enterobacteriaceae</taxon>
        <taxon>Escherichia</taxon>
    </lineage>
</organism>